<reference evidence="2 3" key="1">
    <citation type="submission" date="2022-01" db="EMBL/GenBank/DDBJ databases">
        <title>Whole genome-based taxonomy of the Shewanellaceae.</title>
        <authorList>
            <person name="Martin-Rodriguez A.J."/>
        </authorList>
    </citation>
    <scope>NUCLEOTIDE SEQUENCE [LARGE SCALE GENOMIC DNA]</scope>
    <source>
        <strain evidence="2 3">DSM 21332</strain>
    </source>
</reference>
<dbReference type="RefSeq" id="WP_249249244.1">
    <property type="nucleotide sequence ID" value="NZ_JAKIKT010000004.1"/>
</dbReference>
<evidence type="ECO:0000313" key="3">
    <source>
        <dbReference type="Proteomes" id="UP001202831"/>
    </source>
</evidence>
<gene>
    <name evidence="2" type="ORF">L2725_12385</name>
</gene>
<sequence length="169" mass="19594">MTESEFWQLVSRDVLTQSNSALSEQLKQRLSALSDEQLAAFDKHFSQQMRRSYLWSVWGAAYVLTGIDSEYEFAEFRSYLISLGKEWFEKIIANPDSLAQLPEFPLVDDYAYPFLEEYDLIAGQLYEERTGKELPFVPSGQATPAGKKFDNRPKMLKKAYPELAHRFPF</sequence>
<dbReference type="EMBL" id="JAKIKT010000004">
    <property type="protein sequence ID" value="MCL2914565.1"/>
    <property type="molecule type" value="Genomic_DNA"/>
</dbReference>
<dbReference type="Proteomes" id="UP001202831">
    <property type="component" value="Unassembled WGS sequence"/>
</dbReference>
<protein>
    <submittedName>
        <fullName evidence="2">DUF4240 domain-containing protein</fullName>
    </submittedName>
</protein>
<organism evidence="2 3">
    <name type="scientific">Shewanella corallii</name>
    <dbReference type="NCBI Taxonomy" id="560080"/>
    <lineage>
        <taxon>Bacteria</taxon>
        <taxon>Pseudomonadati</taxon>
        <taxon>Pseudomonadota</taxon>
        <taxon>Gammaproteobacteria</taxon>
        <taxon>Alteromonadales</taxon>
        <taxon>Shewanellaceae</taxon>
        <taxon>Shewanella</taxon>
    </lineage>
</organism>
<evidence type="ECO:0000313" key="2">
    <source>
        <dbReference type="EMBL" id="MCL2914565.1"/>
    </source>
</evidence>
<evidence type="ECO:0000259" key="1">
    <source>
        <dbReference type="Pfam" id="PF14024"/>
    </source>
</evidence>
<accession>A0ABT0N858</accession>
<name>A0ABT0N858_9GAMM</name>
<keyword evidence="3" id="KW-1185">Reference proteome</keyword>
<comment type="caution">
    <text evidence="2">The sequence shown here is derived from an EMBL/GenBank/DDBJ whole genome shotgun (WGS) entry which is preliminary data.</text>
</comment>
<dbReference type="InterPro" id="IPR025334">
    <property type="entry name" value="DUF4240"/>
</dbReference>
<proteinExistence type="predicted"/>
<dbReference type="Pfam" id="PF14024">
    <property type="entry name" value="DUF4240"/>
    <property type="match status" value="1"/>
</dbReference>
<feature type="domain" description="DUF4240" evidence="1">
    <location>
        <begin position="1"/>
        <end position="128"/>
    </location>
</feature>